<protein>
    <submittedName>
        <fullName evidence="1">Uncharacterized protein</fullName>
    </submittedName>
</protein>
<reference evidence="1 2" key="1">
    <citation type="submission" date="2020-03" db="EMBL/GenBank/DDBJ databases">
        <title>Genomic Encyclopedia of Type Strains, Phase IV (KMG-IV): sequencing the most valuable type-strain genomes for metagenomic binning, comparative biology and taxonomic classification.</title>
        <authorList>
            <person name="Goeker M."/>
        </authorList>
    </citation>
    <scope>NUCLEOTIDE SEQUENCE [LARGE SCALE GENOMIC DNA]</scope>
    <source>
        <strain evidence="1 2">DSM 102865</strain>
    </source>
</reference>
<proteinExistence type="predicted"/>
<dbReference type="Proteomes" id="UP001179181">
    <property type="component" value="Unassembled WGS sequence"/>
</dbReference>
<organism evidence="1 2">
    <name type="scientific">Dyadobacter arcticus</name>
    <dbReference type="NCBI Taxonomy" id="1078754"/>
    <lineage>
        <taxon>Bacteria</taxon>
        <taxon>Pseudomonadati</taxon>
        <taxon>Bacteroidota</taxon>
        <taxon>Cytophagia</taxon>
        <taxon>Cytophagales</taxon>
        <taxon>Spirosomataceae</taxon>
        <taxon>Dyadobacter</taxon>
    </lineage>
</organism>
<accession>A0ABX0USB5</accession>
<gene>
    <name evidence="1" type="ORF">FHS68_005055</name>
</gene>
<comment type="caution">
    <text evidence="1">The sequence shown here is derived from an EMBL/GenBank/DDBJ whole genome shotgun (WGS) entry which is preliminary data.</text>
</comment>
<sequence>MPYEELTLVTPFNYLRLDVGQVERKRILCGIDKLSNAQFIKIRKNSEAPIFEVSYNITPVVLDSILTTAMDSSGILKLQDLEGELRGNVIAHAISKGYSIHFDDYRGVYYWVIN</sequence>
<dbReference type="RefSeq" id="WP_167276379.1">
    <property type="nucleotide sequence ID" value="NZ_JAASQJ010000006.1"/>
</dbReference>
<keyword evidence="2" id="KW-1185">Reference proteome</keyword>
<name>A0ABX0USB5_9BACT</name>
<evidence type="ECO:0000313" key="1">
    <source>
        <dbReference type="EMBL" id="NIJ55862.1"/>
    </source>
</evidence>
<dbReference type="EMBL" id="JAASQJ010000006">
    <property type="protein sequence ID" value="NIJ55862.1"/>
    <property type="molecule type" value="Genomic_DNA"/>
</dbReference>
<evidence type="ECO:0000313" key="2">
    <source>
        <dbReference type="Proteomes" id="UP001179181"/>
    </source>
</evidence>